<name>A0A916YKR8_9BACT</name>
<sequence length="497" mass="54807">MKFFLLFIFIEITHITFAQSPIIEWQKSIGGSFKDNVEKIIDTSDGGFVIVGYSVSNNFDIPSNNGQNDIFICKINRLGQIQWSKSYGGSGEDLATGIVEIDNGFIVCGTSIGGNNDFFRNYGHTDIVLLRLNQNGDLIWKKNFGGSENDYTRALIKTNDNSLLLVGYTQSNDNDISGNIGNLDGLILKLNMEGVIIWQKLLGGVANDYFYSVAQTTDSGFVIAGMSNSSSWGNYGTNDAWIIKVSSNGLFEWQNHFGGTENDKFISVVQLSDGKYVATGETYSFDYDSIENHGVAQNRDCFVVKISNSGQKEWSKCFGGTSEDDGRSIVQSTDNNLVILCQIHSNDGDIYPAMNGEADYWLIKLNSNGTILWKRAYGGSGHEVAKCLLQTSDNGYIFVGDSYTLDSGDVTGNHGDDDIWVAKLIAQENCYPILNLDKTIYQENATFQSNTILNSHSKIINSSSNIQYKAQKSIILTTGFEVKQGNTFRAEIGNCEN</sequence>
<organism evidence="1 2">
    <name type="scientific">Emticicia aquatilis</name>
    <dbReference type="NCBI Taxonomy" id="1537369"/>
    <lineage>
        <taxon>Bacteria</taxon>
        <taxon>Pseudomonadati</taxon>
        <taxon>Bacteroidota</taxon>
        <taxon>Cytophagia</taxon>
        <taxon>Cytophagales</taxon>
        <taxon>Leadbetterellaceae</taxon>
        <taxon>Emticicia</taxon>
    </lineage>
</organism>
<dbReference type="SUPFAM" id="SSF50998">
    <property type="entry name" value="Quinoprotein alcohol dehydrogenase-like"/>
    <property type="match status" value="1"/>
</dbReference>
<reference evidence="1" key="2">
    <citation type="submission" date="2020-09" db="EMBL/GenBank/DDBJ databases">
        <authorList>
            <person name="Sun Q."/>
            <person name="Zhou Y."/>
        </authorList>
    </citation>
    <scope>NUCLEOTIDE SEQUENCE</scope>
    <source>
        <strain evidence="1">CGMCC 1.15958</strain>
    </source>
</reference>
<protein>
    <submittedName>
        <fullName evidence="1">Lipoprotein</fullName>
    </submittedName>
</protein>
<accession>A0A916YKR8</accession>
<keyword evidence="1" id="KW-0449">Lipoprotein</keyword>
<proteinExistence type="predicted"/>
<dbReference type="InterPro" id="IPR055015">
    <property type="entry name" value="GCX_COOH"/>
</dbReference>
<dbReference type="InterPro" id="IPR011047">
    <property type="entry name" value="Quinoprotein_ADH-like_sf"/>
</dbReference>
<dbReference type="RefSeq" id="WP_188764936.1">
    <property type="nucleotide sequence ID" value="NZ_BMKK01000002.1"/>
</dbReference>
<gene>
    <name evidence="1" type="ORF">GCM10011514_09950</name>
</gene>
<dbReference type="PANTHER" id="PTHR42754:SF1">
    <property type="entry name" value="LIPOPROTEIN"/>
    <property type="match status" value="1"/>
</dbReference>
<dbReference type="Proteomes" id="UP000609064">
    <property type="component" value="Unassembled WGS sequence"/>
</dbReference>
<reference evidence="1" key="1">
    <citation type="journal article" date="2014" name="Int. J. Syst. Evol. Microbiol.">
        <title>Complete genome sequence of Corynebacterium casei LMG S-19264T (=DSM 44701T), isolated from a smear-ripened cheese.</title>
        <authorList>
            <consortium name="US DOE Joint Genome Institute (JGI-PGF)"/>
            <person name="Walter F."/>
            <person name="Albersmeier A."/>
            <person name="Kalinowski J."/>
            <person name="Ruckert C."/>
        </authorList>
    </citation>
    <scope>NUCLEOTIDE SEQUENCE</scope>
    <source>
        <strain evidence="1">CGMCC 1.15958</strain>
    </source>
</reference>
<keyword evidence="2" id="KW-1185">Reference proteome</keyword>
<evidence type="ECO:0000313" key="1">
    <source>
        <dbReference type="EMBL" id="GGD47945.1"/>
    </source>
</evidence>
<comment type="caution">
    <text evidence="1">The sequence shown here is derived from an EMBL/GenBank/DDBJ whole genome shotgun (WGS) entry which is preliminary data.</text>
</comment>
<dbReference type="NCBIfam" id="NF045639">
    <property type="entry name" value="GCX_COOH"/>
    <property type="match status" value="1"/>
</dbReference>
<dbReference type="EMBL" id="BMKK01000002">
    <property type="protein sequence ID" value="GGD47945.1"/>
    <property type="molecule type" value="Genomic_DNA"/>
</dbReference>
<dbReference type="PANTHER" id="PTHR42754">
    <property type="entry name" value="ENDOGLUCANASE"/>
    <property type="match status" value="1"/>
</dbReference>
<dbReference type="AlphaFoldDB" id="A0A916YKR8"/>
<evidence type="ECO:0000313" key="2">
    <source>
        <dbReference type="Proteomes" id="UP000609064"/>
    </source>
</evidence>